<proteinExistence type="predicted"/>
<evidence type="ECO:0000313" key="1">
    <source>
        <dbReference type="EMBL" id="KAL3533710.1"/>
    </source>
</evidence>
<dbReference type="EMBL" id="JBJUIK010000003">
    <property type="protein sequence ID" value="KAL3533710.1"/>
    <property type="molecule type" value="Genomic_DNA"/>
</dbReference>
<comment type="caution">
    <text evidence="1">The sequence shown here is derived from an EMBL/GenBank/DDBJ whole genome shotgun (WGS) entry which is preliminary data.</text>
</comment>
<dbReference type="Proteomes" id="UP001630127">
    <property type="component" value="Unassembled WGS sequence"/>
</dbReference>
<organism evidence="1 2">
    <name type="scientific">Cinchona calisaya</name>
    <dbReference type="NCBI Taxonomy" id="153742"/>
    <lineage>
        <taxon>Eukaryota</taxon>
        <taxon>Viridiplantae</taxon>
        <taxon>Streptophyta</taxon>
        <taxon>Embryophyta</taxon>
        <taxon>Tracheophyta</taxon>
        <taxon>Spermatophyta</taxon>
        <taxon>Magnoliopsida</taxon>
        <taxon>eudicotyledons</taxon>
        <taxon>Gunneridae</taxon>
        <taxon>Pentapetalae</taxon>
        <taxon>asterids</taxon>
        <taxon>lamiids</taxon>
        <taxon>Gentianales</taxon>
        <taxon>Rubiaceae</taxon>
        <taxon>Cinchonoideae</taxon>
        <taxon>Cinchoneae</taxon>
        <taxon>Cinchona</taxon>
    </lineage>
</organism>
<sequence length="104" mass="11557">MAEVEKSVRITKGQNVVDKVVVTKLNTDMVCYLRPLLVQGHINRVPIPEIMANNILTMNIFLNSMMKMLRKSTNDLVPANIVVSSFTGGVTDTWGILPLDMRVG</sequence>
<name>A0ABD3ARA4_9GENT</name>
<evidence type="ECO:0000313" key="2">
    <source>
        <dbReference type="Proteomes" id="UP001630127"/>
    </source>
</evidence>
<gene>
    <name evidence="1" type="ORF">ACH5RR_007231</name>
</gene>
<protein>
    <submittedName>
        <fullName evidence="1">Uncharacterized protein</fullName>
    </submittedName>
</protein>
<dbReference type="AlphaFoldDB" id="A0ABD3ARA4"/>
<reference evidence="1 2" key="1">
    <citation type="submission" date="2024-11" db="EMBL/GenBank/DDBJ databases">
        <title>A near-complete genome assembly of Cinchona calisaya.</title>
        <authorList>
            <person name="Lian D.C."/>
            <person name="Zhao X.W."/>
            <person name="Wei L."/>
        </authorList>
    </citation>
    <scope>NUCLEOTIDE SEQUENCE [LARGE SCALE GENOMIC DNA]</scope>
    <source>
        <tissue evidence="1">Nenye</tissue>
    </source>
</reference>
<keyword evidence="2" id="KW-1185">Reference proteome</keyword>
<accession>A0ABD3ARA4</accession>